<comment type="caution">
    <text evidence="1">The sequence shown here is derived from an EMBL/GenBank/DDBJ whole genome shotgun (WGS) entry which is preliminary data.</text>
</comment>
<proteinExistence type="predicted"/>
<reference evidence="1 2" key="1">
    <citation type="submission" date="2024-01" db="EMBL/GenBank/DDBJ databases">
        <authorList>
            <person name="Alioto T."/>
            <person name="Alioto T."/>
            <person name="Gomez Garrido J."/>
        </authorList>
    </citation>
    <scope>NUCLEOTIDE SEQUENCE [LARGE SCALE GENOMIC DNA]</scope>
</reference>
<organism evidence="1 2">
    <name type="scientific">Scomber scombrus</name>
    <name type="common">Atlantic mackerel</name>
    <name type="synonym">Scomber vernalis</name>
    <dbReference type="NCBI Taxonomy" id="13677"/>
    <lineage>
        <taxon>Eukaryota</taxon>
        <taxon>Metazoa</taxon>
        <taxon>Chordata</taxon>
        <taxon>Craniata</taxon>
        <taxon>Vertebrata</taxon>
        <taxon>Euteleostomi</taxon>
        <taxon>Actinopterygii</taxon>
        <taxon>Neopterygii</taxon>
        <taxon>Teleostei</taxon>
        <taxon>Neoteleostei</taxon>
        <taxon>Acanthomorphata</taxon>
        <taxon>Pelagiaria</taxon>
        <taxon>Scombriformes</taxon>
        <taxon>Scombridae</taxon>
        <taxon>Scomber</taxon>
    </lineage>
</organism>
<keyword evidence="2" id="KW-1185">Reference proteome</keyword>
<gene>
    <name evidence="1" type="ORF">FSCOSCO3_A027517</name>
</gene>
<dbReference type="AlphaFoldDB" id="A0AAV1PDG3"/>
<evidence type="ECO:0000313" key="1">
    <source>
        <dbReference type="EMBL" id="CAK6969673.1"/>
    </source>
</evidence>
<evidence type="ECO:0000313" key="2">
    <source>
        <dbReference type="Proteomes" id="UP001314229"/>
    </source>
</evidence>
<name>A0AAV1PDG3_SCOSC</name>
<sequence length="105" mass="11670">MDTVSEEECPSSSEGAVTRPLARLPHLCGCRKPYRSFSDLDNERLSGASRELISAQRGKMEVEDRRQTARKSGAKIKEVEMGNANKVQCDVSRATEVGVRLPIEY</sequence>
<accession>A0AAV1PDG3</accession>
<protein>
    <submittedName>
        <fullName evidence="1">Uncharacterized protein</fullName>
    </submittedName>
</protein>
<dbReference type="EMBL" id="CAWUFR010000140">
    <property type="protein sequence ID" value="CAK6969673.1"/>
    <property type="molecule type" value="Genomic_DNA"/>
</dbReference>
<dbReference type="Proteomes" id="UP001314229">
    <property type="component" value="Unassembled WGS sequence"/>
</dbReference>